<dbReference type="AlphaFoldDB" id="A0A644ZE63"/>
<evidence type="ECO:0000256" key="6">
    <source>
        <dbReference type="ARBA" id="ARBA00023012"/>
    </source>
</evidence>
<evidence type="ECO:0000259" key="7">
    <source>
        <dbReference type="PROSITE" id="PS50109"/>
    </source>
</evidence>
<dbReference type="SMART" id="SM00387">
    <property type="entry name" value="HATPase_c"/>
    <property type="match status" value="1"/>
</dbReference>
<dbReference type="SUPFAM" id="SSF47384">
    <property type="entry name" value="Homodimeric domain of signal transducing histidine kinase"/>
    <property type="match status" value="1"/>
</dbReference>
<dbReference type="GO" id="GO:0005524">
    <property type="term" value="F:ATP binding"/>
    <property type="evidence" value="ECO:0007669"/>
    <property type="project" value="UniProtKB-KW"/>
</dbReference>
<keyword evidence="5" id="KW-0067">ATP-binding</keyword>
<organism evidence="8">
    <name type="scientific">bioreactor metagenome</name>
    <dbReference type="NCBI Taxonomy" id="1076179"/>
    <lineage>
        <taxon>unclassified sequences</taxon>
        <taxon>metagenomes</taxon>
        <taxon>ecological metagenomes</taxon>
    </lineage>
</organism>
<dbReference type="SUPFAM" id="SSF55874">
    <property type="entry name" value="ATPase domain of HSP90 chaperone/DNA topoisomerase II/histidine kinase"/>
    <property type="match status" value="1"/>
</dbReference>
<dbReference type="Pfam" id="PF00512">
    <property type="entry name" value="HisKA"/>
    <property type="match status" value="1"/>
</dbReference>
<dbReference type="InterPro" id="IPR036097">
    <property type="entry name" value="HisK_dim/P_sf"/>
</dbReference>
<sequence>MEIQRLDKLDLIGKMAAGIGHEIRNPLTTVRGYLQFISSKEHFKEYADKFNLMISELDRSNMIISEFLALSKNKVSRLELNDLNVIVLAIYPLLEVDALSENKIINLELDRSIPTINLDESEIRQLIINLVRNGLEAMPYKGVLTIKTRHDNQHVMLVIQDCGSGIPQNIIDQIGTPFFTTKDNGTGLGLSVCYSIAARHKALIDFKTDKSGTAFTVSFNI</sequence>
<dbReference type="InterPro" id="IPR036890">
    <property type="entry name" value="HATPase_C_sf"/>
</dbReference>
<evidence type="ECO:0000256" key="1">
    <source>
        <dbReference type="ARBA" id="ARBA00022553"/>
    </source>
</evidence>
<keyword evidence="3" id="KW-0547">Nucleotide-binding</keyword>
<dbReference type="CDD" id="cd00082">
    <property type="entry name" value="HisKA"/>
    <property type="match status" value="1"/>
</dbReference>
<evidence type="ECO:0000256" key="2">
    <source>
        <dbReference type="ARBA" id="ARBA00022679"/>
    </source>
</evidence>
<keyword evidence="1" id="KW-0597">Phosphoprotein</keyword>
<keyword evidence="2 8" id="KW-0808">Transferase</keyword>
<dbReference type="PRINTS" id="PR00344">
    <property type="entry name" value="BCTRLSENSOR"/>
</dbReference>
<dbReference type="EC" id="2.7.13.3" evidence="8"/>
<dbReference type="PROSITE" id="PS50109">
    <property type="entry name" value="HIS_KIN"/>
    <property type="match status" value="1"/>
</dbReference>
<dbReference type="PANTHER" id="PTHR43065">
    <property type="entry name" value="SENSOR HISTIDINE KINASE"/>
    <property type="match status" value="1"/>
</dbReference>
<evidence type="ECO:0000256" key="4">
    <source>
        <dbReference type="ARBA" id="ARBA00022777"/>
    </source>
</evidence>
<dbReference type="InterPro" id="IPR004358">
    <property type="entry name" value="Sig_transdc_His_kin-like_C"/>
</dbReference>
<dbReference type="Pfam" id="PF02518">
    <property type="entry name" value="HATPase_c"/>
    <property type="match status" value="1"/>
</dbReference>
<feature type="domain" description="Histidine kinase" evidence="7">
    <location>
        <begin position="18"/>
        <end position="221"/>
    </location>
</feature>
<name>A0A644ZE63_9ZZZZ</name>
<dbReference type="PANTHER" id="PTHR43065:SF46">
    <property type="entry name" value="C4-DICARBOXYLATE TRANSPORT SENSOR PROTEIN DCTB"/>
    <property type="match status" value="1"/>
</dbReference>
<keyword evidence="4 8" id="KW-0418">Kinase</keyword>
<keyword evidence="6" id="KW-0902">Two-component regulatory system</keyword>
<gene>
    <name evidence="8" type="primary">kinA_1</name>
    <name evidence="8" type="ORF">SDC9_85608</name>
</gene>
<protein>
    <submittedName>
        <fullName evidence="8">Sporulation kinase A</fullName>
        <ecNumber evidence="8">2.7.13.3</ecNumber>
    </submittedName>
</protein>
<proteinExistence type="predicted"/>
<reference evidence="8" key="1">
    <citation type="submission" date="2019-08" db="EMBL/GenBank/DDBJ databases">
        <authorList>
            <person name="Kucharzyk K."/>
            <person name="Murdoch R.W."/>
            <person name="Higgins S."/>
            <person name="Loffler F."/>
        </authorList>
    </citation>
    <scope>NUCLEOTIDE SEQUENCE</scope>
</reference>
<dbReference type="InterPro" id="IPR005467">
    <property type="entry name" value="His_kinase_dom"/>
</dbReference>
<dbReference type="EMBL" id="VSSQ01008480">
    <property type="protein sequence ID" value="MPM38977.1"/>
    <property type="molecule type" value="Genomic_DNA"/>
</dbReference>
<dbReference type="GO" id="GO:0000155">
    <property type="term" value="F:phosphorelay sensor kinase activity"/>
    <property type="evidence" value="ECO:0007669"/>
    <property type="project" value="InterPro"/>
</dbReference>
<dbReference type="InterPro" id="IPR003594">
    <property type="entry name" value="HATPase_dom"/>
</dbReference>
<evidence type="ECO:0000313" key="8">
    <source>
        <dbReference type="EMBL" id="MPM38977.1"/>
    </source>
</evidence>
<evidence type="ECO:0000256" key="3">
    <source>
        <dbReference type="ARBA" id="ARBA00022741"/>
    </source>
</evidence>
<dbReference type="Gene3D" id="3.30.565.10">
    <property type="entry name" value="Histidine kinase-like ATPase, C-terminal domain"/>
    <property type="match status" value="1"/>
</dbReference>
<evidence type="ECO:0000256" key="5">
    <source>
        <dbReference type="ARBA" id="ARBA00022840"/>
    </source>
</evidence>
<dbReference type="SMART" id="SM00388">
    <property type="entry name" value="HisKA"/>
    <property type="match status" value="1"/>
</dbReference>
<comment type="caution">
    <text evidence="8">The sequence shown here is derived from an EMBL/GenBank/DDBJ whole genome shotgun (WGS) entry which is preliminary data.</text>
</comment>
<dbReference type="Gene3D" id="1.10.287.130">
    <property type="match status" value="1"/>
</dbReference>
<accession>A0A644ZE63</accession>
<dbReference type="InterPro" id="IPR003661">
    <property type="entry name" value="HisK_dim/P_dom"/>
</dbReference>